<accession>A0AAE0XXJ3</accession>
<proteinExistence type="predicted"/>
<sequence>MKGDFGARRRMEKKNETLDGPKIPVCFVCFVNLRSRLQVGARSRKVRSSPAVRPRTESRPGNIHEIRDWLGINGAATSLLSGLLYVPGAHDTKLAREWLV</sequence>
<dbReference type="Proteomes" id="UP001283361">
    <property type="component" value="Unassembled WGS sequence"/>
</dbReference>
<protein>
    <submittedName>
        <fullName evidence="1">Uncharacterized protein</fullName>
    </submittedName>
</protein>
<comment type="caution">
    <text evidence="1">The sequence shown here is derived from an EMBL/GenBank/DDBJ whole genome shotgun (WGS) entry which is preliminary data.</text>
</comment>
<dbReference type="AlphaFoldDB" id="A0AAE0XXJ3"/>
<keyword evidence="2" id="KW-1185">Reference proteome</keyword>
<dbReference type="EMBL" id="JAWDGP010007346">
    <property type="protein sequence ID" value="KAK3724282.1"/>
    <property type="molecule type" value="Genomic_DNA"/>
</dbReference>
<organism evidence="1 2">
    <name type="scientific">Elysia crispata</name>
    <name type="common">lettuce slug</name>
    <dbReference type="NCBI Taxonomy" id="231223"/>
    <lineage>
        <taxon>Eukaryota</taxon>
        <taxon>Metazoa</taxon>
        <taxon>Spiralia</taxon>
        <taxon>Lophotrochozoa</taxon>
        <taxon>Mollusca</taxon>
        <taxon>Gastropoda</taxon>
        <taxon>Heterobranchia</taxon>
        <taxon>Euthyneura</taxon>
        <taxon>Panpulmonata</taxon>
        <taxon>Sacoglossa</taxon>
        <taxon>Placobranchoidea</taxon>
        <taxon>Plakobranchidae</taxon>
        <taxon>Elysia</taxon>
    </lineage>
</organism>
<evidence type="ECO:0000313" key="1">
    <source>
        <dbReference type="EMBL" id="KAK3724282.1"/>
    </source>
</evidence>
<name>A0AAE0XXJ3_9GAST</name>
<reference evidence="1" key="1">
    <citation type="journal article" date="2023" name="G3 (Bethesda)">
        <title>A reference genome for the long-term kleptoplast-retaining sea slug Elysia crispata morphotype clarki.</title>
        <authorList>
            <person name="Eastman K.E."/>
            <person name="Pendleton A.L."/>
            <person name="Shaikh M.A."/>
            <person name="Suttiyut T."/>
            <person name="Ogas R."/>
            <person name="Tomko P."/>
            <person name="Gavelis G."/>
            <person name="Widhalm J.R."/>
            <person name="Wisecaver J.H."/>
        </authorList>
    </citation>
    <scope>NUCLEOTIDE SEQUENCE</scope>
    <source>
        <strain evidence="1">ECLA1</strain>
    </source>
</reference>
<gene>
    <name evidence="1" type="ORF">RRG08_043281</name>
</gene>
<evidence type="ECO:0000313" key="2">
    <source>
        <dbReference type="Proteomes" id="UP001283361"/>
    </source>
</evidence>